<dbReference type="EMBL" id="KX349251">
    <property type="protein sequence ID" value="AOO03005.1"/>
    <property type="molecule type" value="Genomic_DNA"/>
</dbReference>
<dbReference type="EMBL" id="KX349243">
    <property type="protein sequence ID" value="AOO01294.1"/>
    <property type="molecule type" value="Genomic_DNA"/>
</dbReference>
<dbReference type="Proteomes" id="UP000219847">
    <property type="component" value="Segment"/>
</dbReference>
<reference evidence="3 4" key="1">
    <citation type="journal article" date="2016" name="Environ. Microbiol.">
        <title>Genomic diversification of marine cyanophages into stable ecotypes.</title>
        <authorList>
            <person name="Marston M.F."/>
            <person name="Martiny J.B."/>
        </authorList>
    </citation>
    <scope>NUCLEOTIDE SEQUENCE [LARGE SCALE GENOMIC DNA]</scope>
    <source>
        <strain evidence="1">Np_11_1112</strain>
        <strain evidence="2">Np_24_1112</strain>
    </source>
</reference>
<accession>A0A1D7RIS4</accession>
<evidence type="ECO:0000313" key="4">
    <source>
        <dbReference type="Proteomes" id="UP000219866"/>
    </source>
</evidence>
<protein>
    <submittedName>
        <fullName evidence="1">Uncharacterized protein</fullName>
    </submittedName>
</protein>
<evidence type="ECO:0000313" key="2">
    <source>
        <dbReference type="EMBL" id="AOO03005.1"/>
    </source>
</evidence>
<dbReference type="Proteomes" id="UP000219866">
    <property type="component" value="Segment"/>
</dbReference>
<proteinExistence type="predicted"/>
<gene>
    <name evidence="1" type="ORF">Np111112_140</name>
    <name evidence="2" type="ORF">Np241112_139</name>
</gene>
<evidence type="ECO:0000313" key="1">
    <source>
        <dbReference type="EMBL" id="AOO01294.1"/>
    </source>
</evidence>
<organism evidence="1 3">
    <name type="scientific">Synechococcus phage S-RIM2</name>
    <dbReference type="NCBI Taxonomy" id="687800"/>
    <lineage>
        <taxon>Viruses</taxon>
        <taxon>Duplodnaviria</taxon>
        <taxon>Heunggongvirae</taxon>
        <taxon>Uroviricota</taxon>
        <taxon>Caudoviricetes</taxon>
        <taxon>Pantevenvirales</taxon>
        <taxon>Kyanoviridae</taxon>
        <taxon>Nerrivikvirus</taxon>
        <taxon>Nerrivikvirus srim2</taxon>
    </lineage>
</organism>
<name>A0A1D7RIS4_9CAUD</name>
<sequence length="82" mass="9591">MIGGNVTEIKITPQTYIDMNKEFEEDVTPFRIAIPTQEAIDEWQNATPIPQPVRHTVDMVADMWAEHNRIEEERKLQLELDL</sequence>
<evidence type="ECO:0000313" key="3">
    <source>
        <dbReference type="Proteomes" id="UP000219847"/>
    </source>
</evidence>